<dbReference type="PANTHER" id="PTHR36488:SF8">
    <property type="entry name" value="CASP-LIKE PROTEIN 1U1"/>
    <property type="match status" value="1"/>
</dbReference>
<protein>
    <recommendedName>
        <fullName evidence="8">CASP-like protein</fullName>
    </recommendedName>
</protein>
<feature type="transmembrane region" description="Helical" evidence="8">
    <location>
        <begin position="154"/>
        <end position="181"/>
    </location>
</feature>
<dbReference type="GO" id="GO:0005886">
    <property type="term" value="C:plasma membrane"/>
    <property type="evidence" value="ECO:0007669"/>
    <property type="project" value="UniProtKB-SubCell"/>
</dbReference>
<feature type="domain" description="Casparian strip membrane protein" evidence="9">
    <location>
        <begin position="34"/>
        <end position="173"/>
    </location>
</feature>
<comment type="similarity">
    <text evidence="2 8">Belongs to the Casparian strip membrane proteins (CASP) family.</text>
</comment>
<comment type="subunit">
    <text evidence="3 8">Homodimer and heterodimers.</text>
</comment>
<accession>A0AAV8E2Q1</accession>
<evidence type="ECO:0000259" key="9">
    <source>
        <dbReference type="Pfam" id="PF04535"/>
    </source>
</evidence>
<feature type="transmembrane region" description="Helical" evidence="8">
    <location>
        <begin position="110"/>
        <end position="134"/>
    </location>
</feature>
<comment type="caution">
    <text evidence="10">The sequence shown here is derived from an EMBL/GenBank/DDBJ whole genome shotgun (WGS) entry which is preliminary data.</text>
</comment>
<dbReference type="Proteomes" id="UP001140206">
    <property type="component" value="Chromosome 3"/>
</dbReference>
<evidence type="ECO:0000256" key="1">
    <source>
        <dbReference type="ARBA" id="ARBA00004651"/>
    </source>
</evidence>
<comment type="subcellular location">
    <subcellularLocation>
        <location evidence="1 8">Cell membrane</location>
        <topology evidence="1 8">Multi-pass membrane protein</topology>
    </subcellularLocation>
</comment>
<feature type="transmembrane region" description="Helical" evidence="8">
    <location>
        <begin position="76"/>
        <end position="98"/>
    </location>
</feature>
<dbReference type="InterPro" id="IPR006702">
    <property type="entry name" value="CASP_dom"/>
</dbReference>
<evidence type="ECO:0000256" key="4">
    <source>
        <dbReference type="ARBA" id="ARBA00022475"/>
    </source>
</evidence>
<keyword evidence="7 8" id="KW-0472">Membrane</keyword>
<name>A0AAV8E2Q1_9POAL</name>
<evidence type="ECO:0000313" key="11">
    <source>
        <dbReference type="Proteomes" id="UP001140206"/>
    </source>
</evidence>
<sequence>MDPEGAQQELNQPLMVNWRLQQPQWPNIYRSGVITFRVIAIILLALAAGRMGTANQDVYFPNQEIHTFTCYDYPAFMYFMSANILACVFSLVLQFISLYQKDKTMWVQTLISSIDVVMVALLFSANGAALALYLLSSNGLSIESLSWTAMCDTLFIFCSQVLNAITVSLCGSVAYTIAIVFNHVNYGTLA</sequence>
<keyword evidence="4 8" id="KW-1003">Cell membrane</keyword>
<dbReference type="AlphaFoldDB" id="A0AAV8E2Q1"/>
<evidence type="ECO:0000256" key="2">
    <source>
        <dbReference type="ARBA" id="ARBA00007651"/>
    </source>
</evidence>
<evidence type="ECO:0000313" key="10">
    <source>
        <dbReference type="EMBL" id="KAJ4773067.1"/>
    </source>
</evidence>
<dbReference type="InterPro" id="IPR044173">
    <property type="entry name" value="CASPL"/>
</dbReference>
<feature type="transmembrane region" description="Helical" evidence="8">
    <location>
        <begin position="28"/>
        <end position="48"/>
    </location>
</feature>
<dbReference type="EMBL" id="JAMFTS010000003">
    <property type="protein sequence ID" value="KAJ4773067.1"/>
    <property type="molecule type" value="Genomic_DNA"/>
</dbReference>
<evidence type="ECO:0000256" key="8">
    <source>
        <dbReference type="RuleBase" id="RU361233"/>
    </source>
</evidence>
<keyword evidence="5 8" id="KW-0812">Transmembrane</keyword>
<evidence type="ECO:0000256" key="3">
    <source>
        <dbReference type="ARBA" id="ARBA00011489"/>
    </source>
</evidence>
<gene>
    <name evidence="10" type="ORF">LUZ62_057324</name>
</gene>
<evidence type="ECO:0000256" key="6">
    <source>
        <dbReference type="ARBA" id="ARBA00022989"/>
    </source>
</evidence>
<keyword evidence="6 8" id="KW-1133">Transmembrane helix</keyword>
<dbReference type="NCBIfam" id="TIGR01569">
    <property type="entry name" value="A_tha_TIGR01569"/>
    <property type="match status" value="1"/>
</dbReference>
<evidence type="ECO:0000256" key="5">
    <source>
        <dbReference type="ARBA" id="ARBA00022692"/>
    </source>
</evidence>
<keyword evidence="11" id="KW-1185">Reference proteome</keyword>
<dbReference type="Pfam" id="PF04535">
    <property type="entry name" value="CASP_dom"/>
    <property type="match status" value="1"/>
</dbReference>
<dbReference type="InterPro" id="IPR006459">
    <property type="entry name" value="CASP/CASPL"/>
</dbReference>
<evidence type="ECO:0000256" key="7">
    <source>
        <dbReference type="ARBA" id="ARBA00023136"/>
    </source>
</evidence>
<dbReference type="PANTHER" id="PTHR36488">
    <property type="entry name" value="CASP-LIKE PROTEIN 1U1"/>
    <property type="match status" value="1"/>
</dbReference>
<organism evidence="10 11">
    <name type="scientific">Rhynchospora pubera</name>
    <dbReference type="NCBI Taxonomy" id="906938"/>
    <lineage>
        <taxon>Eukaryota</taxon>
        <taxon>Viridiplantae</taxon>
        <taxon>Streptophyta</taxon>
        <taxon>Embryophyta</taxon>
        <taxon>Tracheophyta</taxon>
        <taxon>Spermatophyta</taxon>
        <taxon>Magnoliopsida</taxon>
        <taxon>Liliopsida</taxon>
        <taxon>Poales</taxon>
        <taxon>Cyperaceae</taxon>
        <taxon>Cyperoideae</taxon>
        <taxon>Rhynchosporeae</taxon>
        <taxon>Rhynchospora</taxon>
    </lineage>
</organism>
<reference evidence="10" key="1">
    <citation type="submission" date="2022-08" db="EMBL/GenBank/DDBJ databases">
        <authorList>
            <person name="Marques A."/>
        </authorList>
    </citation>
    <scope>NUCLEOTIDE SEQUENCE</scope>
    <source>
        <strain evidence="10">RhyPub2mFocal</strain>
        <tissue evidence="10">Leaves</tissue>
    </source>
</reference>
<proteinExistence type="inferred from homology"/>